<feature type="binding site" evidence="4">
    <location>
        <position position="185"/>
    </location>
    <ligand>
        <name>3'-phosphoadenylyl sulfate</name>
        <dbReference type="ChEBI" id="CHEBI:58339"/>
    </ligand>
</feature>
<evidence type="ECO:0000256" key="3">
    <source>
        <dbReference type="PIRSR" id="PIRSR637359-1"/>
    </source>
</evidence>
<keyword evidence="1" id="KW-0808">Transferase</keyword>
<dbReference type="InterPro" id="IPR027417">
    <property type="entry name" value="P-loop_NTPase"/>
</dbReference>
<evidence type="ECO:0000256" key="2">
    <source>
        <dbReference type="ARBA" id="ARBA00023180"/>
    </source>
</evidence>
<proteinExistence type="predicted"/>
<evidence type="ECO:0000256" key="6">
    <source>
        <dbReference type="SAM" id="Phobius"/>
    </source>
</evidence>
<dbReference type="GO" id="GO:0008467">
    <property type="term" value="F:[heparan sulfate]-glucosamine 3-sulfotransferase activity"/>
    <property type="evidence" value="ECO:0007669"/>
    <property type="project" value="TreeGrafter"/>
</dbReference>
<feature type="transmembrane region" description="Helical" evidence="6">
    <location>
        <begin position="26"/>
        <end position="48"/>
    </location>
</feature>
<dbReference type="Gene3D" id="3.40.50.300">
    <property type="entry name" value="P-loop containing nucleotide triphosphate hydrolases"/>
    <property type="match status" value="1"/>
</dbReference>
<dbReference type="FunFam" id="3.40.50.300:FF:002997">
    <property type="entry name" value="Sulfotransferase"/>
    <property type="match status" value="1"/>
</dbReference>
<keyword evidence="6" id="KW-1133">Transmembrane helix</keyword>
<dbReference type="InterPro" id="IPR037359">
    <property type="entry name" value="NST/OST"/>
</dbReference>
<protein>
    <recommendedName>
        <fullName evidence="7">Sulfotransferase domain-containing protein</fullName>
    </recommendedName>
</protein>
<gene>
    <name evidence="8" type="ORF">OCBIM_22025371mg</name>
</gene>
<dbReference type="PANTHER" id="PTHR10605">
    <property type="entry name" value="HEPARAN SULFATE SULFOTRANSFERASE"/>
    <property type="match status" value="1"/>
</dbReference>
<feature type="binding site" evidence="4">
    <location>
        <position position="294"/>
    </location>
    <ligand>
        <name>3'-phosphoadenylyl sulfate</name>
        <dbReference type="ChEBI" id="CHEBI:58339"/>
    </ligand>
</feature>
<dbReference type="AlphaFoldDB" id="A0A0L8IAH9"/>
<evidence type="ECO:0000256" key="1">
    <source>
        <dbReference type="ARBA" id="ARBA00022679"/>
    </source>
</evidence>
<evidence type="ECO:0000259" key="7">
    <source>
        <dbReference type="Pfam" id="PF00685"/>
    </source>
</evidence>
<keyword evidence="6" id="KW-0812">Transmembrane</keyword>
<dbReference type="Pfam" id="PF00685">
    <property type="entry name" value="Sulfotransfer_1"/>
    <property type="match status" value="1"/>
</dbReference>
<dbReference type="KEGG" id="obi:106877503"/>
<evidence type="ECO:0000313" key="8">
    <source>
        <dbReference type="EMBL" id="KOF98414.1"/>
    </source>
</evidence>
<organism evidence="8">
    <name type="scientific">Octopus bimaculoides</name>
    <name type="common">California two-spotted octopus</name>
    <dbReference type="NCBI Taxonomy" id="37653"/>
    <lineage>
        <taxon>Eukaryota</taxon>
        <taxon>Metazoa</taxon>
        <taxon>Spiralia</taxon>
        <taxon>Lophotrochozoa</taxon>
        <taxon>Mollusca</taxon>
        <taxon>Cephalopoda</taxon>
        <taxon>Coleoidea</taxon>
        <taxon>Octopodiformes</taxon>
        <taxon>Octopoda</taxon>
        <taxon>Incirrata</taxon>
        <taxon>Octopodidae</taxon>
        <taxon>Octopus</taxon>
    </lineage>
</organism>
<evidence type="ECO:0000256" key="4">
    <source>
        <dbReference type="PIRSR" id="PIRSR637359-2"/>
    </source>
</evidence>
<keyword evidence="2" id="KW-0325">Glycoprotein</keyword>
<feature type="binding site" evidence="4">
    <location>
        <position position="193"/>
    </location>
    <ligand>
        <name>3'-phosphoadenylyl sulfate</name>
        <dbReference type="ChEBI" id="CHEBI:58339"/>
    </ligand>
</feature>
<evidence type="ECO:0000256" key="5">
    <source>
        <dbReference type="PIRSR" id="PIRSR637359-3"/>
    </source>
</evidence>
<feature type="domain" description="Sulfotransferase" evidence="7">
    <location>
        <begin position="95"/>
        <end position="308"/>
    </location>
</feature>
<feature type="binding site" evidence="4">
    <location>
        <begin position="308"/>
        <end position="312"/>
    </location>
    <ligand>
        <name>3'-phosphoadenylyl sulfate</name>
        <dbReference type="ChEBI" id="CHEBI:58339"/>
    </ligand>
</feature>
<dbReference type="InterPro" id="IPR000863">
    <property type="entry name" value="Sulfotransferase_dom"/>
</dbReference>
<keyword evidence="5" id="KW-1015">Disulfide bond</keyword>
<dbReference type="EMBL" id="KQ416152">
    <property type="protein sequence ID" value="KOF98414.1"/>
    <property type="molecule type" value="Genomic_DNA"/>
</dbReference>
<feature type="disulfide bond" evidence="5">
    <location>
        <begin position="295"/>
        <end position="303"/>
    </location>
</feature>
<accession>A0A0L8IAH9</accession>
<feature type="active site" description="For sulfotransferase activity" evidence="3">
    <location>
        <position position="104"/>
    </location>
</feature>
<dbReference type="OMA" id="ISLYHTY"/>
<sequence>MSCKTTATNIFVLMTNQFYINQYKKLTLIIFTICAVGLIVFTCAQTFFANNYLFNFGTDIKTLPKFEEIKHEDYSIRPKIRHRFHRYPHTSRYLPQCIIIGVRKGGTGALIHFLDIHPNIAIASTEVHFFDNNYKRGLNWYRKRMPYSFPNQITIEKTPAYFVKKHVPESVKKMNQSIKLLLIVREPVERTISDYTQIWGKLVRNSSYPAFEELAIDPVTKMVNPSFAATERSLYDKHMANWLKYFNLSQIHIVDGDNFRHNPFKEIVEIEKFLHLEHKISEKDYYFDPDKKFYCIRGFINRCLPDSKGRQHVKVQEYVKTKLRNFFRPHNEMFFKMISRRFENW</sequence>
<keyword evidence="6" id="KW-0472">Membrane</keyword>
<reference evidence="8" key="1">
    <citation type="submission" date="2015-07" db="EMBL/GenBank/DDBJ databases">
        <title>MeaNS - Measles Nucleotide Surveillance Program.</title>
        <authorList>
            <person name="Tran T."/>
            <person name="Druce J."/>
        </authorList>
    </citation>
    <scope>NUCLEOTIDE SEQUENCE</scope>
    <source>
        <strain evidence="8">UCB-OBI-ISO-001</strain>
        <tissue evidence="8">Gonad</tissue>
    </source>
</reference>
<dbReference type="OrthoDB" id="16988at2759"/>
<dbReference type="PANTHER" id="PTHR10605:SF65">
    <property type="entry name" value="GH20068P"/>
    <property type="match status" value="1"/>
</dbReference>
<dbReference type="SUPFAM" id="SSF52540">
    <property type="entry name" value="P-loop containing nucleoside triphosphate hydrolases"/>
    <property type="match status" value="1"/>
</dbReference>
<name>A0A0L8IAH9_OCTBM</name>